<dbReference type="STRING" id="4955.A0A1G4MKF3"/>
<keyword evidence="7" id="KW-0472">Membrane</keyword>
<name>A0A1G4MKF3_LACFM</name>
<sequence length="737" mass="85540">MPSTSRRNSLVQDIATHASSNISELPNLLDDSTVFQKLQNLDTKYQGEQLVLPKFELDQLSVVTHDRYQEYLNELSKRTDDYRVTFNQVEATGESIKLLIEKFSIISLKAQDFKESTHNLAINCETLTKTHDTVSKYLSYFENLDPVVRKLNHSSSANIVKKDSFKTMLMKIDTSLAFIEKHPNFKESESYRIRFKQCMIRSCSLMGNYLSLFLKNLHANITEKLESTSHSNSSSSAQEALLYNKFASNAPEYFSVSKEISIRAVKKSNQRYRDELLAILHDCYNDYFQIRMKLLHSIIWQQLDESIINEKNIPLMRFIQDNLLFFTQLCTNEYNLLTKFFPEEEGRSEFNEWLFRLCEPLHDCVRSRVLRESDISSLCDAVTLLNKYYQFEENSQEYELQFKHVQFDKIFEPILQDVQSRLVFRAQIYVETTIVRFKPSRDAFMISHRKLNSIPEVQQDPIVESFISNYSNLDGSHAQISVYYPPLIRAIALLSKIYQMVNSSVFDDLAHHIVHDCIISLRSAYNLVEKSEKGLDTKLSYLRNLLLLRSQIENFDIQFISNETYLDFSGLGEFLRSLKDRKFSGAHTSVLSLAKETVPKVVNDMVDARSELMVELRNVIKSFTEASSREIVGDCFEKNDDLLSQNIKLRENVERLLPRIYEQMLDFIDDMGIINHLLDAIQELVVQSYADYYERIEEMEGNSNSDMSKLSELMCVDVFSDLLNNAAGKLEKSKASM</sequence>
<keyword evidence="4" id="KW-0813">Transport</keyword>
<comment type="similarity">
    <text evidence="2">Belongs to the COG3 family.</text>
</comment>
<dbReference type="InterPro" id="IPR048320">
    <property type="entry name" value="COG3_N"/>
</dbReference>
<evidence type="ECO:0000256" key="5">
    <source>
        <dbReference type="ARBA" id="ARBA00022927"/>
    </source>
</evidence>
<dbReference type="InterPro" id="IPR048685">
    <property type="entry name" value="COG3_C"/>
</dbReference>
<dbReference type="GO" id="GO:0006914">
    <property type="term" value="P:autophagy"/>
    <property type="evidence" value="ECO:0007669"/>
    <property type="project" value="TreeGrafter"/>
</dbReference>
<comment type="subcellular location">
    <subcellularLocation>
        <location evidence="1">Golgi apparatus membrane</location>
        <topology evidence="1">Peripheral membrane protein</topology>
    </subcellularLocation>
</comment>
<dbReference type="EMBL" id="LT598491">
    <property type="protein sequence ID" value="SCW04307.1"/>
    <property type="molecule type" value="Genomic_DNA"/>
</dbReference>
<protein>
    <recommendedName>
        <fullName evidence="3">Conserved oligomeric Golgi complex subunit 3</fullName>
    </recommendedName>
    <alternativeName>
        <fullName evidence="8">Component of oligomeric Golgi complex 3</fullName>
    </alternativeName>
</protein>
<accession>A0A1G4MKF3</accession>
<feature type="domain" description="Conserved oligomeric Golgi complex subunit 3 N-terminal" evidence="9">
    <location>
        <begin position="70"/>
        <end position="215"/>
    </location>
</feature>
<evidence type="ECO:0000259" key="9">
    <source>
        <dbReference type="Pfam" id="PF04136"/>
    </source>
</evidence>
<dbReference type="OMA" id="LEEHMQY"/>
<reference evidence="11 12" key="1">
    <citation type="submission" date="2016-03" db="EMBL/GenBank/DDBJ databases">
        <authorList>
            <person name="Devillers H."/>
        </authorList>
    </citation>
    <scope>NUCLEOTIDE SEQUENCE [LARGE SCALE GENOMIC DNA]</scope>
    <source>
        <strain evidence="11">CBS 6772</strain>
    </source>
</reference>
<evidence type="ECO:0000256" key="8">
    <source>
        <dbReference type="ARBA" id="ARBA00031339"/>
    </source>
</evidence>
<evidence type="ECO:0000256" key="4">
    <source>
        <dbReference type="ARBA" id="ARBA00022448"/>
    </source>
</evidence>
<proteinExistence type="inferred from homology"/>
<dbReference type="PANTHER" id="PTHR13302">
    <property type="entry name" value="CONSERVED OLIGOMERIC GOLGI COMPLEX COMPONENT 3"/>
    <property type="match status" value="1"/>
</dbReference>
<dbReference type="Pfam" id="PF04136">
    <property type="entry name" value="COG3_N"/>
    <property type="match status" value="1"/>
</dbReference>
<gene>
    <name evidence="11" type="ORF">LAFE_0H10660G</name>
</gene>
<dbReference type="PANTHER" id="PTHR13302:SF8">
    <property type="entry name" value="CONSERVED OLIGOMERIC GOLGI COMPLEX SUBUNIT 3"/>
    <property type="match status" value="1"/>
</dbReference>
<keyword evidence="6" id="KW-0333">Golgi apparatus</keyword>
<dbReference type="GO" id="GO:0006891">
    <property type="term" value="P:intra-Golgi vesicle-mediated transport"/>
    <property type="evidence" value="ECO:0007669"/>
    <property type="project" value="TreeGrafter"/>
</dbReference>
<dbReference type="OrthoDB" id="296793at2759"/>
<dbReference type="GO" id="GO:0017119">
    <property type="term" value="C:Golgi transport complex"/>
    <property type="evidence" value="ECO:0007669"/>
    <property type="project" value="TreeGrafter"/>
</dbReference>
<dbReference type="Pfam" id="PF20671">
    <property type="entry name" value="COG3_C"/>
    <property type="match status" value="1"/>
</dbReference>
<evidence type="ECO:0000313" key="11">
    <source>
        <dbReference type="EMBL" id="SCW04307.1"/>
    </source>
</evidence>
<keyword evidence="12" id="KW-1185">Reference proteome</keyword>
<evidence type="ECO:0000256" key="2">
    <source>
        <dbReference type="ARBA" id="ARBA00009936"/>
    </source>
</evidence>
<evidence type="ECO:0000259" key="10">
    <source>
        <dbReference type="Pfam" id="PF20671"/>
    </source>
</evidence>
<dbReference type="Proteomes" id="UP000190831">
    <property type="component" value="Chromosome H"/>
</dbReference>
<evidence type="ECO:0000256" key="1">
    <source>
        <dbReference type="ARBA" id="ARBA00004395"/>
    </source>
</evidence>
<dbReference type="GO" id="GO:0007030">
    <property type="term" value="P:Golgi organization"/>
    <property type="evidence" value="ECO:0007669"/>
    <property type="project" value="TreeGrafter"/>
</dbReference>
<dbReference type="AlphaFoldDB" id="A0A1G4MKF3"/>
<evidence type="ECO:0000256" key="3">
    <source>
        <dbReference type="ARBA" id="ARBA00020976"/>
    </source>
</evidence>
<evidence type="ECO:0000313" key="12">
    <source>
        <dbReference type="Proteomes" id="UP000190831"/>
    </source>
</evidence>
<dbReference type="GO" id="GO:0000139">
    <property type="term" value="C:Golgi membrane"/>
    <property type="evidence" value="ECO:0007669"/>
    <property type="project" value="UniProtKB-SubCell"/>
</dbReference>
<keyword evidence="5" id="KW-0653">Protein transport</keyword>
<evidence type="ECO:0000256" key="7">
    <source>
        <dbReference type="ARBA" id="ARBA00023136"/>
    </source>
</evidence>
<dbReference type="InterPro" id="IPR007265">
    <property type="entry name" value="COG_su3"/>
</dbReference>
<dbReference type="GO" id="GO:0032258">
    <property type="term" value="P:cytoplasm to vacuole targeting by the Cvt pathway"/>
    <property type="evidence" value="ECO:0007669"/>
    <property type="project" value="TreeGrafter"/>
</dbReference>
<dbReference type="GO" id="GO:0005801">
    <property type="term" value="C:cis-Golgi network"/>
    <property type="evidence" value="ECO:0007669"/>
    <property type="project" value="InterPro"/>
</dbReference>
<feature type="domain" description="Conserved oligomeric Golgi complex subunit 3 C-terminal" evidence="10">
    <location>
        <begin position="240"/>
        <end position="570"/>
    </location>
</feature>
<organism evidence="11 12">
    <name type="scientific">Lachancea fermentati</name>
    <name type="common">Zygosaccharomyces fermentati</name>
    <dbReference type="NCBI Taxonomy" id="4955"/>
    <lineage>
        <taxon>Eukaryota</taxon>
        <taxon>Fungi</taxon>
        <taxon>Dikarya</taxon>
        <taxon>Ascomycota</taxon>
        <taxon>Saccharomycotina</taxon>
        <taxon>Saccharomycetes</taxon>
        <taxon>Saccharomycetales</taxon>
        <taxon>Saccharomycetaceae</taxon>
        <taxon>Lachancea</taxon>
    </lineage>
</organism>
<evidence type="ECO:0000256" key="6">
    <source>
        <dbReference type="ARBA" id="ARBA00023034"/>
    </source>
</evidence>